<name>A0A7W9GCG5_9ACTN</name>
<protein>
    <submittedName>
        <fullName evidence="2">Heme exporter protein D</fullName>
    </submittedName>
</protein>
<comment type="caution">
    <text evidence="2">The sequence shown here is derived from an EMBL/GenBank/DDBJ whole genome shotgun (WGS) entry which is preliminary data.</text>
</comment>
<reference evidence="2 3" key="1">
    <citation type="submission" date="2020-08" db="EMBL/GenBank/DDBJ databases">
        <title>Sequencing the genomes of 1000 actinobacteria strains.</title>
        <authorList>
            <person name="Klenk H.-P."/>
        </authorList>
    </citation>
    <scope>NUCLEOTIDE SEQUENCE [LARGE SCALE GENOMIC DNA]</scope>
    <source>
        <strain evidence="2 3">DSM 45507</strain>
    </source>
</reference>
<feature type="transmembrane region" description="Helical" evidence="1">
    <location>
        <begin position="12"/>
        <end position="34"/>
    </location>
</feature>
<keyword evidence="1" id="KW-0472">Membrane</keyword>
<evidence type="ECO:0000313" key="3">
    <source>
        <dbReference type="Proteomes" id="UP000579153"/>
    </source>
</evidence>
<accession>A0A7W9GCG5</accession>
<keyword evidence="1" id="KW-0812">Transmembrane</keyword>
<dbReference type="Proteomes" id="UP000579153">
    <property type="component" value="Unassembled WGS sequence"/>
</dbReference>
<keyword evidence="1" id="KW-1133">Transmembrane helix</keyword>
<gene>
    <name evidence="2" type="ORF">HD596_007973</name>
</gene>
<sequence>MLGDTAGADAAAPWGAAGISLIGIVVLGACSALIRWRARRRAARRERARQAALQLAAAVEDVRTGMRDATTRHERGVALARWRSRWMYAAAMIALVDPAVAKDVRAQGRRLYADLMAVEVHGTAWPVGGMRRESGQLLHASARDLYARCCSRD</sequence>
<dbReference type="EMBL" id="JACHMB010000001">
    <property type="protein sequence ID" value="MBB5781217.1"/>
    <property type="molecule type" value="Genomic_DNA"/>
</dbReference>
<evidence type="ECO:0000256" key="1">
    <source>
        <dbReference type="SAM" id="Phobius"/>
    </source>
</evidence>
<dbReference type="AlphaFoldDB" id="A0A7W9GCG5"/>
<proteinExistence type="predicted"/>
<organism evidence="2 3">
    <name type="scientific">Nonomuraea jabiensis</name>
    <dbReference type="NCBI Taxonomy" id="882448"/>
    <lineage>
        <taxon>Bacteria</taxon>
        <taxon>Bacillati</taxon>
        <taxon>Actinomycetota</taxon>
        <taxon>Actinomycetes</taxon>
        <taxon>Streptosporangiales</taxon>
        <taxon>Streptosporangiaceae</taxon>
        <taxon>Nonomuraea</taxon>
    </lineage>
</organism>
<dbReference type="RefSeq" id="WP_185074557.1">
    <property type="nucleotide sequence ID" value="NZ_JACHMB010000001.1"/>
</dbReference>
<evidence type="ECO:0000313" key="2">
    <source>
        <dbReference type="EMBL" id="MBB5781217.1"/>
    </source>
</evidence>
<keyword evidence="3" id="KW-1185">Reference proteome</keyword>